<organism evidence="2 3">
    <name type="scientific">bacterium (Candidatus Gribaldobacteria) CG23_combo_of_CG06-09_8_20_14_all_37_87_8</name>
    <dbReference type="NCBI Taxonomy" id="2014278"/>
    <lineage>
        <taxon>Bacteria</taxon>
        <taxon>Candidatus Gribaldobacteria</taxon>
    </lineage>
</organism>
<reference evidence="2 3" key="1">
    <citation type="submission" date="2017-09" db="EMBL/GenBank/DDBJ databases">
        <title>Depth-based differentiation of microbial function through sediment-hosted aquifers and enrichment of novel symbionts in the deep terrestrial subsurface.</title>
        <authorList>
            <person name="Probst A.J."/>
            <person name="Ladd B."/>
            <person name="Jarett J.K."/>
            <person name="Geller-Mcgrath D.E."/>
            <person name="Sieber C.M."/>
            <person name="Emerson J.B."/>
            <person name="Anantharaman K."/>
            <person name="Thomas B.C."/>
            <person name="Malmstrom R."/>
            <person name="Stieglmeier M."/>
            <person name="Klingl A."/>
            <person name="Woyke T."/>
            <person name="Ryan C.M."/>
            <person name="Banfield J.F."/>
        </authorList>
    </citation>
    <scope>NUCLEOTIDE SEQUENCE [LARGE SCALE GENOMIC DNA]</scope>
    <source>
        <strain evidence="2">CG23_combo_of_CG06-09_8_20_14_all_37_87_8</strain>
    </source>
</reference>
<evidence type="ECO:0000256" key="1">
    <source>
        <dbReference type="ARBA" id="ARBA00022649"/>
    </source>
</evidence>
<protein>
    <submittedName>
        <fullName evidence="2">Type II toxin-antitoxin system mRNA interferase toxin, RelE/StbE family</fullName>
    </submittedName>
</protein>
<evidence type="ECO:0000313" key="3">
    <source>
        <dbReference type="Proteomes" id="UP000230447"/>
    </source>
</evidence>
<proteinExistence type="predicted"/>
<dbReference type="InterPro" id="IPR035093">
    <property type="entry name" value="RelE/ParE_toxin_dom_sf"/>
</dbReference>
<name>A0A2G9ZED3_9BACT</name>
<keyword evidence="1" id="KW-1277">Toxin-antitoxin system</keyword>
<dbReference type="AlphaFoldDB" id="A0A2G9ZED3"/>
<evidence type="ECO:0000313" key="2">
    <source>
        <dbReference type="EMBL" id="PIP31535.1"/>
    </source>
</evidence>
<accession>A0A2G9ZED3</accession>
<dbReference type="Proteomes" id="UP000230447">
    <property type="component" value="Unassembled WGS sequence"/>
</dbReference>
<dbReference type="SUPFAM" id="SSF143011">
    <property type="entry name" value="RelE-like"/>
    <property type="match status" value="1"/>
</dbReference>
<comment type="caution">
    <text evidence="2">The sequence shown here is derived from an EMBL/GenBank/DDBJ whole genome shotgun (WGS) entry which is preliminary data.</text>
</comment>
<sequence>MAQWKNYFTEKANGDVAILDKKIRERVFSKIKFLNENFDQIVHLPLGYQWQGFFKLRVGDYRIIYEFENNLITIHRIKHRKDVYKNK</sequence>
<dbReference type="Gene3D" id="3.30.2310.20">
    <property type="entry name" value="RelE-like"/>
    <property type="match status" value="1"/>
</dbReference>
<dbReference type="EMBL" id="PCSB01000063">
    <property type="protein sequence ID" value="PIP31535.1"/>
    <property type="molecule type" value="Genomic_DNA"/>
</dbReference>
<dbReference type="InterPro" id="IPR007712">
    <property type="entry name" value="RelE/ParE_toxin"/>
</dbReference>
<gene>
    <name evidence="2" type="ORF">COX24_03045</name>
</gene>
<dbReference type="Pfam" id="PF05016">
    <property type="entry name" value="ParE_toxin"/>
    <property type="match status" value="1"/>
</dbReference>